<reference evidence="1 2" key="1">
    <citation type="submission" date="2019-05" db="EMBL/GenBank/DDBJ databases">
        <title>Another draft genome of Portunus trituberculatus and its Hox gene families provides insights of decapod evolution.</title>
        <authorList>
            <person name="Jeong J.-H."/>
            <person name="Song I."/>
            <person name="Kim S."/>
            <person name="Choi T."/>
            <person name="Kim D."/>
            <person name="Ryu S."/>
            <person name="Kim W."/>
        </authorList>
    </citation>
    <scope>NUCLEOTIDE SEQUENCE [LARGE SCALE GENOMIC DNA]</scope>
    <source>
        <tissue evidence="1">Muscle</tissue>
    </source>
</reference>
<dbReference type="AlphaFoldDB" id="A0A5B7GTS2"/>
<dbReference type="Proteomes" id="UP000324222">
    <property type="component" value="Unassembled WGS sequence"/>
</dbReference>
<proteinExistence type="predicted"/>
<dbReference type="EMBL" id="VSRR010017914">
    <property type="protein sequence ID" value="MPC60795.1"/>
    <property type="molecule type" value="Genomic_DNA"/>
</dbReference>
<comment type="caution">
    <text evidence="1">The sequence shown here is derived from an EMBL/GenBank/DDBJ whole genome shotgun (WGS) entry which is preliminary data.</text>
</comment>
<name>A0A5B7GTS2_PORTR</name>
<keyword evidence="2" id="KW-1185">Reference proteome</keyword>
<accession>A0A5B7GTS2</accession>
<organism evidence="1 2">
    <name type="scientific">Portunus trituberculatus</name>
    <name type="common">Swimming crab</name>
    <name type="synonym">Neptunus trituberculatus</name>
    <dbReference type="NCBI Taxonomy" id="210409"/>
    <lineage>
        <taxon>Eukaryota</taxon>
        <taxon>Metazoa</taxon>
        <taxon>Ecdysozoa</taxon>
        <taxon>Arthropoda</taxon>
        <taxon>Crustacea</taxon>
        <taxon>Multicrustacea</taxon>
        <taxon>Malacostraca</taxon>
        <taxon>Eumalacostraca</taxon>
        <taxon>Eucarida</taxon>
        <taxon>Decapoda</taxon>
        <taxon>Pleocyemata</taxon>
        <taxon>Brachyura</taxon>
        <taxon>Eubrachyura</taxon>
        <taxon>Portunoidea</taxon>
        <taxon>Portunidae</taxon>
        <taxon>Portuninae</taxon>
        <taxon>Portunus</taxon>
    </lineage>
</organism>
<gene>
    <name evidence="1" type="ORF">E2C01_054852</name>
</gene>
<evidence type="ECO:0000313" key="2">
    <source>
        <dbReference type="Proteomes" id="UP000324222"/>
    </source>
</evidence>
<evidence type="ECO:0000313" key="1">
    <source>
        <dbReference type="EMBL" id="MPC60795.1"/>
    </source>
</evidence>
<sequence length="61" mass="6874">MRLMASQTSLVPVPFTVWSRHAQRPPTSGVTATTSLKPGNYFRQLKNFRHLQVTVCAGTDW</sequence>
<protein>
    <submittedName>
        <fullName evidence="1">Uncharacterized protein</fullName>
    </submittedName>
</protein>